<dbReference type="Gene3D" id="3.40.1380.20">
    <property type="entry name" value="Pyruvate kinase, C-terminal domain"/>
    <property type="match status" value="1"/>
</dbReference>
<name>A0A846MT61_9BACT</name>
<dbReference type="GO" id="GO:0005524">
    <property type="term" value="F:ATP binding"/>
    <property type="evidence" value="ECO:0007669"/>
    <property type="project" value="UniProtKB-KW"/>
</dbReference>
<dbReference type="GO" id="GO:0016301">
    <property type="term" value="F:kinase activity"/>
    <property type="evidence" value="ECO:0007669"/>
    <property type="project" value="UniProtKB-KW"/>
</dbReference>
<reference evidence="19 20" key="1">
    <citation type="submission" date="2020-03" db="EMBL/GenBank/DDBJ databases">
        <title>Genomic Encyclopedia of Type Strains, Phase IV (KMG-IV): sequencing the most valuable type-strain genomes for metagenomic binning, comparative biology and taxonomic classification.</title>
        <authorList>
            <person name="Goeker M."/>
        </authorList>
    </citation>
    <scope>NUCLEOTIDE SEQUENCE [LARGE SCALE GENOMIC DNA]</scope>
    <source>
        <strain evidence="19 20">DSM 5718</strain>
    </source>
</reference>
<dbReference type="GO" id="GO:0000287">
    <property type="term" value="F:magnesium ion binding"/>
    <property type="evidence" value="ECO:0007669"/>
    <property type="project" value="UniProtKB-UniRule"/>
</dbReference>
<dbReference type="AlphaFoldDB" id="A0A846MT61"/>
<dbReference type="RefSeq" id="WP_166920994.1">
    <property type="nucleotide sequence ID" value="NZ_JAASRN010000008.1"/>
</dbReference>
<evidence type="ECO:0000256" key="9">
    <source>
        <dbReference type="ARBA" id="ARBA00022741"/>
    </source>
</evidence>
<evidence type="ECO:0000256" key="10">
    <source>
        <dbReference type="ARBA" id="ARBA00022777"/>
    </source>
</evidence>
<comment type="caution">
    <text evidence="19">The sequence shown here is derived from an EMBL/GenBank/DDBJ whole genome shotgun (WGS) entry which is preliminary data.</text>
</comment>
<dbReference type="SUPFAM" id="SSF50800">
    <property type="entry name" value="PK beta-barrel domain-like"/>
    <property type="match status" value="1"/>
</dbReference>
<protein>
    <recommendedName>
        <fullName evidence="6 15">Pyruvate kinase</fullName>
        <ecNumber evidence="5 15">2.7.1.40</ecNumber>
    </recommendedName>
</protein>
<keyword evidence="13 16" id="KW-0324">Glycolysis</keyword>
<evidence type="ECO:0000256" key="2">
    <source>
        <dbReference type="ARBA" id="ARBA00001958"/>
    </source>
</evidence>
<dbReference type="Pfam" id="PF00224">
    <property type="entry name" value="PK"/>
    <property type="match status" value="1"/>
</dbReference>
<dbReference type="PANTHER" id="PTHR11817">
    <property type="entry name" value="PYRUVATE KINASE"/>
    <property type="match status" value="1"/>
</dbReference>
<keyword evidence="9" id="KW-0547">Nucleotide-binding</keyword>
<keyword evidence="12 16" id="KW-0460">Magnesium</keyword>
<comment type="cofactor">
    <cofactor evidence="2">
        <name>K(+)</name>
        <dbReference type="ChEBI" id="CHEBI:29103"/>
    </cofactor>
</comment>
<comment type="similarity">
    <text evidence="4 16">Belongs to the pyruvate kinase family.</text>
</comment>
<comment type="pathway">
    <text evidence="3 16">Carbohydrate degradation; glycolysis; pyruvate from D-glyceraldehyde 3-phosphate: step 5/5.</text>
</comment>
<keyword evidence="7 16" id="KW-0808">Transferase</keyword>
<dbReference type="Pfam" id="PF02887">
    <property type="entry name" value="PK_C"/>
    <property type="match status" value="1"/>
</dbReference>
<dbReference type="NCBIfam" id="NF004978">
    <property type="entry name" value="PRK06354.1"/>
    <property type="match status" value="1"/>
</dbReference>
<feature type="domain" description="Pyruvate kinase barrel" evidence="17">
    <location>
        <begin position="5"/>
        <end position="324"/>
    </location>
</feature>
<dbReference type="Proteomes" id="UP000537126">
    <property type="component" value="Unassembled WGS sequence"/>
</dbReference>
<dbReference type="InterPro" id="IPR001697">
    <property type="entry name" value="Pyr_Knase"/>
</dbReference>
<evidence type="ECO:0000256" key="5">
    <source>
        <dbReference type="ARBA" id="ARBA00012142"/>
    </source>
</evidence>
<dbReference type="GO" id="GO:0030955">
    <property type="term" value="F:potassium ion binding"/>
    <property type="evidence" value="ECO:0007669"/>
    <property type="project" value="UniProtKB-UniRule"/>
</dbReference>
<dbReference type="FunFam" id="3.20.20.60:FF:000025">
    <property type="entry name" value="Pyruvate kinase"/>
    <property type="match status" value="1"/>
</dbReference>
<keyword evidence="11" id="KW-0067">ATP-binding</keyword>
<gene>
    <name evidence="19" type="ORF">FHS56_002367</name>
</gene>
<evidence type="ECO:0000256" key="12">
    <source>
        <dbReference type="ARBA" id="ARBA00022842"/>
    </source>
</evidence>
<evidence type="ECO:0000256" key="4">
    <source>
        <dbReference type="ARBA" id="ARBA00008663"/>
    </source>
</evidence>
<dbReference type="Gene3D" id="2.40.33.10">
    <property type="entry name" value="PK beta-barrel domain-like"/>
    <property type="match status" value="1"/>
</dbReference>
<dbReference type="InterPro" id="IPR015795">
    <property type="entry name" value="Pyrv_Knase_C"/>
</dbReference>
<comment type="cofactor">
    <cofactor evidence="1">
        <name>Mg(2+)</name>
        <dbReference type="ChEBI" id="CHEBI:18420"/>
    </cofactor>
</comment>
<dbReference type="InterPro" id="IPR036918">
    <property type="entry name" value="Pyrv_Knase_C_sf"/>
</dbReference>
<evidence type="ECO:0000256" key="3">
    <source>
        <dbReference type="ARBA" id="ARBA00004997"/>
    </source>
</evidence>
<dbReference type="InterPro" id="IPR015793">
    <property type="entry name" value="Pyrv_Knase_brl"/>
</dbReference>
<keyword evidence="14 19" id="KW-0670">Pyruvate</keyword>
<evidence type="ECO:0000313" key="19">
    <source>
        <dbReference type="EMBL" id="NIK74834.1"/>
    </source>
</evidence>
<evidence type="ECO:0000256" key="13">
    <source>
        <dbReference type="ARBA" id="ARBA00023152"/>
    </source>
</evidence>
<evidence type="ECO:0000256" key="14">
    <source>
        <dbReference type="ARBA" id="ARBA00023317"/>
    </source>
</evidence>
<dbReference type="GO" id="GO:0004743">
    <property type="term" value="F:pyruvate kinase activity"/>
    <property type="evidence" value="ECO:0007669"/>
    <property type="project" value="UniProtKB-UniRule"/>
</dbReference>
<dbReference type="InterPro" id="IPR011037">
    <property type="entry name" value="Pyrv_Knase-like_insert_dom_sf"/>
</dbReference>
<evidence type="ECO:0000256" key="15">
    <source>
        <dbReference type="NCBIfam" id="TIGR01064"/>
    </source>
</evidence>
<accession>A0A846MT61</accession>
<organism evidence="19 20">
    <name type="scientific">Thermonema lapsum</name>
    <dbReference type="NCBI Taxonomy" id="28195"/>
    <lineage>
        <taxon>Bacteria</taxon>
        <taxon>Pseudomonadati</taxon>
        <taxon>Bacteroidota</taxon>
        <taxon>Cytophagia</taxon>
        <taxon>Cytophagales</taxon>
        <taxon>Thermonemataceae</taxon>
        <taxon>Thermonema</taxon>
    </lineage>
</organism>
<keyword evidence="10 16" id="KW-0418">Kinase</keyword>
<evidence type="ECO:0000256" key="7">
    <source>
        <dbReference type="ARBA" id="ARBA00022679"/>
    </source>
</evidence>
<evidence type="ECO:0000256" key="16">
    <source>
        <dbReference type="RuleBase" id="RU000504"/>
    </source>
</evidence>
<comment type="catalytic activity">
    <reaction evidence="16">
        <text>pyruvate + ATP = phosphoenolpyruvate + ADP + H(+)</text>
        <dbReference type="Rhea" id="RHEA:18157"/>
        <dbReference type="ChEBI" id="CHEBI:15361"/>
        <dbReference type="ChEBI" id="CHEBI:15378"/>
        <dbReference type="ChEBI" id="CHEBI:30616"/>
        <dbReference type="ChEBI" id="CHEBI:58702"/>
        <dbReference type="ChEBI" id="CHEBI:456216"/>
        <dbReference type="EC" id="2.7.1.40"/>
    </reaction>
</comment>
<sequence length="480" mass="53653">MTTFNKTKIVATVGPASRSPEMLLALAREGVDVFRLNFSHGSHEEHAEVIRHIREINQRYGFNLAILQDLQGPKIRIGEIENGAVELKKGQRFVLTIEETVGNAERASTTYQSLPEDVKEGEIILLDDGNIQLKVVERHEKEVITEVLYGGVLKSRKGINLPFSQLSTPCLTEKDTEDLYFGLEMGVDWIALSFVRTATDVHLLRHLIRQKGKNTRIIAKIEKPEAVKNIESIIEAADGIMVARGDLGVETYAEEVPVIQKMIVDKCKRAAKPVIIATQMMESMIHNPRPTRAETNDVANAVIDGADAIMLSGETAVGQYPVEVIRSMVRTIHFTETHIQSIYHQNLEVANQGSPDFIHHSLVAAACTLAKHTNAKAIVGMTHSGFTAFRIASHRPEADIFIFTSNRQLLTAINLVWGVRAFYYDKYESTDTTFQDIEDILQERGFIKEGDVIIKMASMPIKARKRTNTVKINIVEKSKS</sequence>
<dbReference type="UniPathway" id="UPA00109">
    <property type="reaction ID" value="UER00188"/>
</dbReference>
<dbReference type="SUPFAM" id="SSF52935">
    <property type="entry name" value="PK C-terminal domain-like"/>
    <property type="match status" value="1"/>
</dbReference>
<dbReference type="SUPFAM" id="SSF51621">
    <property type="entry name" value="Phosphoenolpyruvate/pyruvate domain"/>
    <property type="match status" value="1"/>
</dbReference>
<dbReference type="InterPro" id="IPR015813">
    <property type="entry name" value="Pyrv/PenolPyrv_kinase-like_dom"/>
</dbReference>
<dbReference type="FunFam" id="2.40.33.10:FF:000001">
    <property type="entry name" value="Pyruvate kinase"/>
    <property type="match status" value="1"/>
</dbReference>
<evidence type="ECO:0000256" key="11">
    <source>
        <dbReference type="ARBA" id="ARBA00022840"/>
    </source>
</evidence>
<dbReference type="InterPro" id="IPR015806">
    <property type="entry name" value="Pyrv_Knase_insert_dom_sf"/>
</dbReference>
<dbReference type="EC" id="2.7.1.40" evidence="5 15"/>
<evidence type="ECO:0000259" key="18">
    <source>
        <dbReference type="Pfam" id="PF02887"/>
    </source>
</evidence>
<dbReference type="InterPro" id="IPR040442">
    <property type="entry name" value="Pyrv_kinase-like_dom_sf"/>
</dbReference>
<evidence type="ECO:0000259" key="17">
    <source>
        <dbReference type="Pfam" id="PF00224"/>
    </source>
</evidence>
<dbReference type="Gene3D" id="3.20.20.60">
    <property type="entry name" value="Phosphoenolpyruvate-binding domains"/>
    <property type="match status" value="1"/>
</dbReference>
<dbReference type="EMBL" id="JAASRN010000008">
    <property type="protein sequence ID" value="NIK74834.1"/>
    <property type="molecule type" value="Genomic_DNA"/>
</dbReference>
<keyword evidence="20" id="KW-1185">Reference proteome</keyword>
<dbReference type="PRINTS" id="PR01050">
    <property type="entry name" value="PYRUVTKNASE"/>
</dbReference>
<proteinExistence type="inferred from homology"/>
<keyword evidence="8" id="KW-0479">Metal-binding</keyword>
<evidence type="ECO:0000256" key="6">
    <source>
        <dbReference type="ARBA" id="ARBA00018587"/>
    </source>
</evidence>
<feature type="domain" description="Pyruvate kinase C-terminal" evidence="18">
    <location>
        <begin position="361"/>
        <end position="472"/>
    </location>
</feature>
<dbReference type="NCBIfam" id="NF004491">
    <property type="entry name" value="PRK05826.1"/>
    <property type="match status" value="1"/>
</dbReference>
<evidence type="ECO:0000313" key="20">
    <source>
        <dbReference type="Proteomes" id="UP000537126"/>
    </source>
</evidence>
<dbReference type="NCBIfam" id="TIGR01064">
    <property type="entry name" value="pyruv_kin"/>
    <property type="match status" value="1"/>
</dbReference>
<evidence type="ECO:0000256" key="1">
    <source>
        <dbReference type="ARBA" id="ARBA00001946"/>
    </source>
</evidence>
<evidence type="ECO:0000256" key="8">
    <source>
        <dbReference type="ARBA" id="ARBA00022723"/>
    </source>
</evidence>